<protein>
    <recommendedName>
        <fullName evidence="7 8">Ribonuclease P protein component</fullName>
        <shortName evidence="7">RNase P protein</shortName>
        <shortName evidence="7">RNaseP protein</shortName>
        <ecNumber evidence="7 8">3.1.26.5</ecNumber>
    </recommendedName>
    <alternativeName>
        <fullName evidence="7">Protein C5</fullName>
    </alternativeName>
</protein>
<dbReference type="PROSITE" id="PS00648">
    <property type="entry name" value="RIBONUCLEASE_P"/>
    <property type="match status" value="1"/>
</dbReference>
<accession>A0A6C1B7B2</accession>
<dbReference type="GO" id="GO:0042781">
    <property type="term" value="F:3'-tRNA processing endoribonuclease activity"/>
    <property type="evidence" value="ECO:0007669"/>
    <property type="project" value="TreeGrafter"/>
</dbReference>
<evidence type="ECO:0000256" key="1">
    <source>
        <dbReference type="ARBA" id="ARBA00002663"/>
    </source>
</evidence>
<dbReference type="InterPro" id="IPR020539">
    <property type="entry name" value="RNase_P_CS"/>
</dbReference>
<keyword evidence="5 7" id="KW-0378">Hydrolase</keyword>
<dbReference type="GO" id="GO:0004526">
    <property type="term" value="F:ribonuclease P activity"/>
    <property type="evidence" value="ECO:0007669"/>
    <property type="project" value="UniProtKB-UniRule"/>
</dbReference>
<dbReference type="SUPFAM" id="SSF54211">
    <property type="entry name" value="Ribosomal protein S5 domain 2-like"/>
    <property type="match status" value="1"/>
</dbReference>
<dbReference type="PANTHER" id="PTHR33992:SF1">
    <property type="entry name" value="RIBONUCLEASE P PROTEIN COMPONENT"/>
    <property type="match status" value="1"/>
</dbReference>
<keyword evidence="2 7" id="KW-0819">tRNA processing</keyword>
<comment type="similarity">
    <text evidence="7">Belongs to the RnpA family.</text>
</comment>
<comment type="catalytic activity">
    <reaction evidence="7">
        <text>Endonucleolytic cleavage of RNA, removing 5'-extranucleotides from tRNA precursor.</text>
        <dbReference type="EC" id="3.1.26.5"/>
    </reaction>
</comment>
<comment type="function">
    <text evidence="1 7">RNaseP catalyzes the removal of the 5'-leader sequence from pre-tRNA to produce the mature 5'-terminus. It can also cleave other RNA substrates such as 4.5S RNA. The protein component plays an auxiliary but essential role in vivo by binding to the 5'-leader sequence and broadening the substrate specificity of the ribozyme.</text>
</comment>
<dbReference type="Pfam" id="PF00825">
    <property type="entry name" value="Ribonuclease_P"/>
    <property type="match status" value="1"/>
</dbReference>
<evidence type="ECO:0000256" key="3">
    <source>
        <dbReference type="ARBA" id="ARBA00022722"/>
    </source>
</evidence>
<dbReference type="InterPro" id="IPR014721">
    <property type="entry name" value="Ribsml_uS5_D2-typ_fold_subgr"/>
</dbReference>
<dbReference type="PANTHER" id="PTHR33992">
    <property type="entry name" value="RIBONUCLEASE P PROTEIN COMPONENT"/>
    <property type="match status" value="1"/>
</dbReference>
<dbReference type="Gene3D" id="3.30.230.10">
    <property type="match status" value="1"/>
</dbReference>
<dbReference type="InterPro" id="IPR020568">
    <property type="entry name" value="Ribosomal_Su5_D2-typ_SF"/>
</dbReference>
<keyword evidence="3 7" id="KW-0540">Nuclease</keyword>
<dbReference type="RefSeq" id="WP_173768480.1">
    <property type="nucleotide sequence ID" value="NZ_CP048836.1"/>
</dbReference>
<organism evidence="9 10">
    <name type="scientific">Nitrogeniibacter mangrovi</name>
    <dbReference type="NCBI Taxonomy" id="2016596"/>
    <lineage>
        <taxon>Bacteria</taxon>
        <taxon>Pseudomonadati</taxon>
        <taxon>Pseudomonadota</taxon>
        <taxon>Betaproteobacteria</taxon>
        <taxon>Rhodocyclales</taxon>
        <taxon>Zoogloeaceae</taxon>
        <taxon>Nitrogeniibacter</taxon>
    </lineage>
</organism>
<dbReference type="InterPro" id="IPR000100">
    <property type="entry name" value="RNase_P"/>
</dbReference>
<evidence type="ECO:0000313" key="9">
    <source>
        <dbReference type="EMBL" id="QID19656.1"/>
    </source>
</evidence>
<evidence type="ECO:0000256" key="7">
    <source>
        <dbReference type="HAMAP-Rule" id="MF_00227"/>
    </source>
</evidence>
<dbReference type="GO" id="GO:0000049">
    <property type="term" value="F:tRNA binding"/>
    <property type="evidence" value="ECO:0007669"/>
    <property type="project" value="UniProtKB-UniRule"/>
</dbReference>
<dbReference type="EC" id="3.1.26.5" evidence="7 8"/>
<dbReference type="NCBIfam" id="TIGR00188">
    <property type="entry name" value="rnpA"/>
    <property type="match status" value="1"/>
</dbReference>
<dbReference type="HAMAP" id="MF_00227">
    <property type="entry name" value="RNase_P"/>
    <property type="match status" value="1"/>
</dbReference>
<comment type="subunit">
    <text evidence="7">Consists of a catalytic RNA component (M1 or rnpB) and a protein subunit.</text>
</comment>
<reference evidence="9 10" key="1">
    <citation type="submission" date="2020-02" db="EMBL/GenBank/DDBJ databases">
        <title>Nitrogenibacter mangrovi gen. nov., sp. nov. isolated from mangrove sediment, a denitrifying betaproteobacterium.</title>
        <authorList>
            <person name="Liao H."/>
            <person name="Tian Y."/>
        </authorList>
    </citation>
    <scope>NUCLEOTIDE SEQUENCE [LARGE SCALE GENOMIC DNA]</scope>
    <source>
        <strain evidence="9 10">M9-3-2</strain>
    </source>
</reference>
<sequence length="120" mass="13737">MASGSPDADQCFRDAYRLRKTDEYSSVFAFRRAIKGRFLIVHYRPNALPTARLGVVVAKKLARRAVQRNLVKRIVREGFRLRRAQLPCLDLVVRLNRPIIGASRTSLHNDLADLLRRLPA</sequence>
<evidence type="ECO:0000313" key="10">
    <source>
        <dbReference type="Proteomes" id="UP000501991"/>
    </source>
</evidence>
<keyword evidence="10" id="KW-1185">Reference proteome</keyword>
<evidence type="ECO:0000256" key="4">
    <source>
        <dbReference type="ARBA" id="ARBA00022759"/>
    </source>
</evidence>
<dbReference type="AlphaFoldDB" id="A0A6C1B7B2"/>
<evidence type="ECO:0000256" key="6">
    <source>
        <dbReference type="ARBA" id="ARBA00022884"/>
    </source>
</evidence>
<dbReference type="KEGG" id="azq:G3580_19750"/>
<name>A0A6C1B7B2_9RHOO</name>
<dbReference type="GO" id="GO:0030677">
    <property type="term" value="C:ribonuclease P complex"/>
    <property type="evidence" value="ECO:0007669"/>
    <property type="project" value="TreeGrafter"/>
</dbReference>
<keyword evidence="4 7" id="KW-0255">Endonuclease</keyword>
<dbReference type="EMBL" id="CP048836">
    <property type="protein sequence ID" value="QID19656.1"/>
    <property type="molecule type" value="Genomic_DNA"/>
</dbReference>
<keyword evidence="6 7" id="KW-0694">RNA-binding</keyword>
<gene>
    <name evidence="7 9" type="primary">rnpA</name>
    <name evidence="9" type="ORF">G3580_19750</name>
</gene>
<evidence type="ECO:0000256" key="8">
    <source>
        <dbReference type="NCBIfam" id="TIGR00188"/>
    </source>
</evidence>
<proteinExistence type="inferred from homology"/>
<evidence type="ECO:0000256" key="5">
    <source>
        <dbReference type="ARBA" id="ARBA00022801"/>
    </source>
</evidence>
<dbReference type="Proteomes" id="UP000501991">
    <property type="component" value="Chromosome"/>
</dbReference>
<dbReference type="GO" id="GO:0001682">
    <property type="term" value="P:tRNA 5'-leader removal"/>
    <property type="evidence" value="ECO:0007669"/>
    <property type="project" value="UniProtKB-UniRule"/>
</dbReference>
<evidence type="ECO:0000256" key="2">
    <source>
        <dbReference type="ARBA" id="ARBA00022694"/>
    </source>
</evidence>